<dbReference type="SUPFAM" id="SSF55347">
    <property type="entry name" value="Glyceraldehyde-3-phosphate dehydrogenase-like, C-terminal domain"/>
    <property type="match status" value="1"/>
</dbReference>
<evidence type="ECO:0000313" key="3">
    <source>
        <dbReference type="Proteomes" id="UP001231189"/>
    </source>
</evidence>
<dbReference type="PANTHER" id="PTHR32338">
    <property type="entry name" value="N-ACETYL-GAMMA-GLUTAMYL-PHOSPHATE REDUCTASE, CHLOROPLASTIC-RELATED-RELATED"/>
    <property type="match status" value="1"/>
</dbReference>
<feature type="domain" description="N-acetyl-gamma-glutamyl-phosphate reductase dimerisation" evidence="1">
    <location>
        <begin position="25"/>
        <end position="73"/>
    </location>
</feature>
<gene>
    <name evidence="2" type="ORF">QYE76_005041</name>
</gene>
<proteinExistence type="predicted"/>
<evidence type="ECO:0000259" key="1">
    <source>
        <dbReference type="Pfam" id="PF22698"/>
    </source>
</evidence>
<accession>A0AAD8RRV3</accession>
<dbReference type="EMBL" id="JAUUTY010000005">
    <property type="protein sequence ID" value="KAK1630726.1"/>
    <property type="molecule type" value="Genomic_DNA"/>
</dbReference>
<dbReference type="Proteomes" id="UP001231189">
    <property type="component" value="Unassembled WGS sequence"/>
</dbReference>
<dbReference type="Pfam" id="PF22698">
    <property type="entry name" value="Semialdhyde_dhC_1"/>
    <property type="match status" value="1"/>
</dbReference>
<reference evidence="2" key="1">
    <citation type="submission" date="2023-07" db="EMBL/GenBank/DDBJ databases">
        <title>A chromosome-level genome assembly of Lolium multiflorum.</title>
        <authorList>
            <person name="Chen Y."/>
            <person name="Copetti D."/>
            <person name="Kolliker R."/>
            <person name="Studer B."/>
        </authorList>
    </citation>
    <scope>NUCLEOTIDE SEQUENCE</scope>
    <source>
        <strain evidence="2">02402/16</strain>
        <tissue evidence="2">Leaf</tissue>
    </source>
</reference>
<dbReference type="InterPro" id="IPR058924">
    <property type="entry name" value="AGPR_dimerisation_dom"/>
</dbReference>
<comment type="caution">
    <text evidence="2">The sequence shown here is derived from an EMBL/GenBank/DDBJ whole genome shotgun (WGS) entry which is preliminary data.</text>
</comment>
<sequence length="154" mass="17774">MRWKVMHFELRDDKERRLLAELRRLIGMTQAKLIKLSSIIIDAKSVVTGAGRRAKEANIYTEIDKGIHAYGIKGFTPCLFRDNSWFDRDNSCMILHLVIMYLHLSDIPTNILQRSFIEASDGFSRSSGNEPHLIIYCIYKGVGCSFWCVSCRRL</sequence>
<dbReference type="InterPro" id="IPR050085">
    <property type="entry name" value="AGPR"/>
</dbReference>
<keyword evidence="3" id="KW-1185">Reference proteome</keyword>
<organism evidence="2 3">
    <name type="scientific">Lolium multiflorum</name>
    <name type="common">Italian ryegrass</name>
    <name type="synonym">Lolium perenne subsp. multiflorum</name>
    <dbReference type="NCBI Taxonomy" id="4521"/>
    <lineage>
        <taxon>Eukaryota</taxon>
        <taxon>Viridiplantae</taxon>
        <taxon>Streptophyta</taxon>
        <taxon>Embryophyta</taxon>
        <taxon>Tracheophyta</taxon>
        <taxon>Spermatophyta</taxon>
        <taxon>Magnoliopsida</taxon>
        <taxon>Liliopsida</taxon>
        <taxon>Poales</taxon>
        <taxon>Poaceae</taxon>
        <taxon>BOP clade</taxon>
        <taxon>Pooideae</taxon>
        <taxon>Poodae</taxon>
        <taxon>Poeae</taxon>
        <taxon>Poeae Chloroplast Group 2 (Poeae type)</taxon>
        <taxon>Loliodinae</taxon>
        <taxon>Loliinae</taxon>
        <taxon>Lolium</taxon>
    </lineage>
</organism>
<dbReference type="AlphaFoldDB" id="A0AAD8RRV3"/>
<evidence type="ECO:0000313" key="2">
    <source>
        <dbReference type="EMBL" id="KAK1630726.1"/>
    </source>
</evidence>
<dbReference type="PANTHER" id="PTHR32338:SF10">
    <property type="entry name" value="N-ACETYL-GAMMA-GLUTAMYL-PHOSPHATE REDUCTASE, CHLOROPLASTIC-RELATED"/>
    <property type="match status" value="1"/>
</dbReference>
<name>A0AAD8RRV3_LOLMU</name>
<protein>
    <recommendedName>
        <fullName evidence="1">N-acetyl-gamma-glutamyl-phosphate reductase dimerisation domain-containing protein</fullName>
    </recommendedName>
</protein>
<dbReference type="Gene3D" id="3.30.360.10">
    <property type="entry name" value="Dihydrodipicolinate Reductase, domain 2"/>
    <property type="match status" value="1"/>
</dbReference>